<dbReference type="Proteomes" id="UP000663828">
    <property type="component" value="Unassembled WGS sequence"/>
</dbReference>
<dbReference type="Proteomes" id="UP000663852">
    <property type="component" value="Unassembled WGS sequence"/>
</dbReference>
<evidence type="ECO:0000313" key="3">
    <source>
        <dbReference type="EMBL" id="CAF1647867.1"/>
    </source>
</evidence>
<proteinExistence type="predicted"/>
<name>A0A815UBJ9_ADIRI</name>
<gene>
    <name evidence="2" type="ORF">EDS130_LOCUS43407</name>
    <name evidence="3" type="ORF">XAT740_LOCUS54428</name>
</gene>
<dbReference type="Pfam" id="PF26215">
    <property type="entry name" value="HTH_animal"/>
    <property type="match status" value="1"/>
</dbReference>
<feature type="domain" description="Helix-turn-helix" evidence="1">
    <location>
        <begin position="153"/>
        <end position="213"/>
    </location>
</feature>
<evidence type="ECO:0000259" key="1">
    <source>
        <dbReference type="Pfam" id="PF26215"/>
    </source>
</evidence>
<keyword evidence="4" id="KW-1185">Reference proteome</keyword>
<evidence type="ECO:0000313" key="2">
    <source>
        <dbReference type="EMBL" id="CAF1513649.1"/>
    </source>
</evidence>
<sequence length="310" mass="37026">MRCNVARGNIVSRLKEIKDLKTEAIIRLARFVIQNNSFSYNGQYYHQVRGGAMGSPLTLTIANCYMFFFEQDIIHQIHNSFGLYFHSIDDIFIIINWPQRHLLQQIDRWNKFDKNIILKANTKDQISFLDLQIINQDGNLMTSVYHKPSYEPYYLPFHSVHPLHTKQNIPFTMLLRAIRYCSTFQDYANERGKLRMDLLLNKYPVKFIDQQFNRLLQKFNINEPLTNYNYKTLRERVLNTPYEEKVPTINYEKALFVHFTYCSNMTTFPRKFHSLRNKYFEQSPINEVIPILGTRNVNNLQQQLVHTRHN</sequence>
<dbReference type="EMBL" id="CAJNOJ010000714">
    <property type="protein sequence ID" value="CAF1513649.1"/>
    <property type="molecule type" value="Genomic_DNA"/>
</dbReference>
<accession>A0A815UBJ9</accession>
<dbReference type="InterPro" id="IPR058912">
    <property type="entry name" value="HTH_animal"/>
</dbReference>
<comment type="caution">
    <text evidence="2">The sequence shown here is derived from an EMBL/GenBank/DDBJ whole genome shotgun (WGS) entry which is preliminary data.</text>
</comment>
<organism evidence="2 5">
    <name type="scientific">Adineta ricciae</name>
    <name type="common">Rotifer</name>
    <dbReference type="NCBI Taxonomy" id="249248"/>
    <lineage>
        <taxon>Eukaryota</taxon>
        <taxon>Metazoa</taxon>
        <taxon>Spiralia</taxon>
        <taxon>Gnathifera</taxon>
        <taxon>Rotifera</taxon>
        <taxon>Eurotatoria</taxon>
        <taxon>Bdelloidea</taxon>
        <taxon>Adinetida</taxon>
        <taxon>Adinetidae</taxon>
        <taxon>Adineta</taxon>
    </lineage>
</organism>
<reference evidence="2" key="1">
    <citation type="submission" date="2021-02" db="EMBL/GenBank/DDBJ databases">
        <authorList>
            <person name="Nowell W R."/>
        </authorList>
    </citation>
    <scope>NUCLEOTIDE SEQUENCE</scope>
</reference>
<protein>
    <recommendedName>
        <fullName evidence="1">Helix-turn-helix domain-containing protein</fullName>
    </recommendedName>
</protein>
<dbReference type="PANTHER" id="PTHR21301">
    <property type="entry name" value="REVERSE TRANSCRIPTASE"/>
    <property type="match status" value="1"/>
</dbReference>
<dbReference type="OrthoDB" id="6137369at2759"/>
<evidence type="ECO:0000313" key="4">
    <source>
        <dbReference type="Proteomes" id="UP000663828"/>
    </source>
</evidence>
<dbReference type="EMBL" id="CAJNOR010009758">
    <property type="protein sequence ID" value="CAF1647867.1"/>
    <property type="molecule type" value="Genomic_DNA"/>
</dbReference>
<dbReference type="PANTHER" id="PTHR21301:SF10">
    <property type="entry name" value="REVERSE TRANSCRIPTASE DOMAIN-CONTAINING PROTEIN"/>
    <property type="match status" value="1"/>
</dbReference>
<evidence type="ECO:0000313" key="5">
    <source>
        <dbReference type="Proteomes" id="UP000663852"/>
    </source>
</evidence>
<dbReference type="AlphaFoldDB" id="A0A815UBJ9"/>